<keyword evidence="3" id="KW-1003">Cell membrane</keyword>
<comment type="caution">
    <text evidence="10">The sequence shown here is derived from an EMBL/GenBank/DDBJ whole genome shotgun (WGS) entry which is preliminary data.</text>
</comment>
<proteinExistence type="inferred from homology"/>
<feature type="transmembrane region" description="Helical" evidence="7">
    <location>
        <begin position="272"/>
        <end position="293"/>
    </location>
</feature>
<feature type="transmembrane region" description="Helical" evidence="7">
    <location>
        <begin position="165"/>
        <end position="188"/>
    </location>
</feature>
<dbReference type="InterPro" id="IPR000515">
    <property type="entry name" value="MetI-like"/>
</dbReference>
<dbReference type="EMBL" id="SIRE01000037">
    <property type="protein sequence ID" value="TBL69684.1"/>
    <property type="molecule type" value="Genomic_DNA"/>
</dbReference>
<dbReference type="InterPro" id="IPR035906">
    <property type="entry name" value="MetI-like_sf"/>
</dbReference>
<dbReference type="PROSITE" id="PS50928">
    <property type="entry name" value="ABC_TM1"/>
    <property type="match status" value="1"/>
</dbReference>
<sequence length="303" mass="32979">MTEQTQAKAASLSAEAQRSSKGPAARRKGKKSLSGTLLHIALIVLCLIWIYPFLWMVAASFKTKDEFFTKGLSLLPASFDLSNFARAWREGHFEQYFLNSVVITVCVIAIVLFMTATCGYAIGRYSFTGKKWVVTLFAASIFVPLEFAIIPIFELIKGLGLTNSLLGVILAESGGSHLVFVLLFAGFFRQIPKELEDSAITDGCGYVRTFAQIMLPLASPIVGSAVIMQFIWTWNSFLLPLVLTLSNPALRPLAVGLYALRGENIVDWTGIAAGGTIAIVPIVVIFLLLQRYFVDGIAGAVKG</sequence>
<evidence type="ECO:0000256" key="1">
    <source>
        <dbReference type="ARBA" id="ARBA00004651"/>
    </source>
</evidence>
<dbReference type="AlphaFoldDB" id="A0A4Q9DDZ5"/>
<evidence type="ECO:0000256" key="6">
    <source>
        <dbReference type="ARBA" id="ARBA00023136"/>
    </source>
</evidence>
<name>A0A4Q9DDZ5_9BACL</name>
<feature type="transmembrane region" description="Helical" evidence="7">
    <location>
        <begin position="132"/>
        <end position="153"/>
    </location>
</feature>
<protein>
    <submittedName>
        <fullName evidence="10">Carbohydrate ABC transporter permease</fullName>
    </submittedName>
</protein>
<comment type="similarity">
    <text evidence="7">Belongs to the binding-protein-dependent transport system permease family.</text>
</comment>
<keyword evidence="6 7" id="KW-0472">Membrane</keyword>
<feature type="transmembrane region" description="Helical" evidence="7">
    <location>
        <begin position="96"/>
        <end position="120"/>
    </location>
</feature>
<feature type="domain" description="ABC transmembrane type-1" evidence="9">
    <location>
        <begin position="97"/>
        <end position="289"/>
    </location>
</feature>
<evidence type="ECO:0000256" key="8">
    <source>
        <dbReference type="SAM" id="MobiDB-lite"/>
    </source>
</evidence>
<feature type="transmembrane region" description="Helical" evidence="7">
    <location>
        <begin position="36"/>
        <end position="58"/>
    </location>
</feature>
<evidence type="ECO:0000313" key="11">
    <source>
        <dbReference type="Proteomes" id="UP000293142"/>
    </source>
</evidence>
<reference evidence="10 11" key="1">
    <citation type="submission" date="2019-02" db="EMBL/GenBank/DDBJ databases">
        <title>Paenibacillus sp. nov., isolated from surface-sterilized tissue of Thalictrum simplex L.</title>
        <authorList>
            <person name="Tuo L."/>
        </authorList>
    </citation>
    <scope>NUCLEOTIDE SEQUENCE [LARGE SCALE GENOMIC DNA]</scope>
    <source>
        <strain evidence="10 11">N2SHLJ1</strain>
    </source>
</reference>
<dbReference type="OrthoDB" id="187395at2"/>
<keyword evidence="2 7" id="KW-0813">Transport</keyword>
<dbReference type="RefSeq" id="WP_131018330.1">
    <property type="nucleotide sequence ID" value="NZ_SIRE01000037.1"/>
</dbReference>
<keyword evidence="4 7" id="KW-0812">Transmembrane</keyword>
<evidence type="ECO:0000256" key="5">
    <source>
        <dbReference type="ARBA" id="ARBA00022989"/>
    </source>
</evidence>
<feature type="transmembrane region" description="Helical" evidence="7">
    <location>
        <begin position="209"/>
        <end position="231"/>
    </location>
</feature>
<evidence type="ECO:0000256" key="3">
    <source>
        <dbReference type="ARBA" id="ARBA00022475"/>
    </source>
</evidence>
<feature type="region of interest" description="Disordered" evidence="8">
    <location>
        <begin position="1"/>
        <end position="28"/>
    </location>
</feature>
<dbReference type="GO" id="GO:0005886">
    <property type="term" value="C:plasma membrane"/>
    <property type="evidence" value="ECO:0007669"/>
    <property type="project" value="UniProtKB-SubCell"/>
</dbReference>
<evidence type="ECO:0000256" key="2">
    <source>
        <dbReference type="ARBA" id="ARBA00022448"/>
    </source>
</evidence>
<evidence type="ECO:0000313" key="10">
    <source>
        <dbReference type="EMBL" id="TBL69684.1"/>
    </source>
</evidence>
<evidence type="ECO:0000259" key="9">
    <source>
        <dbReference type="PROSITE" id="PS50928"/>
    </source>
</evidence>
<gene>
    <name evidence="10" type="ORF">EYB31_35475</name>
</gene>
<dbReference type="GO" id="GO:0055085">
    <property type="term" value="P:transmembrane transport"/>
    <property type="evidence" value="ECO:0007669"/>
    <property type="project" value="InterPro"/>
</dbReference>
<dbReference type="PANTHER" id="PTHR43744:SF8">
    <property type="entry name" value="SN-GLYCEROL-3-PHOSPHATE TRANSPORT SYSTEM PERMEASE PROTEIN UGPE"/>
    <property type="match status" value="1"/>
</dbReference>
<dbReference type="Gene3D" id="1.10.3720.10">
    <property type="entry name" value="MetI-like"/>
    <property type="match status" value="1"/>
</dbReference>
<accession>A0A4Q9DDZ5</accession>
<dbReference type="SUPFAM" id="SSF161098">
    <property type="entry name" value="MetI-like"/>
    <property type="match status" value="1"/>
</dbReference>
<keyword evidence="5 7" id="KW-1133">Transmembrane helix</keyword>
<dbReference type="Pfam" id="PF00528">
    <property type="entry name" value="BPD_transp_1"/>
    <property type="match status" value="1"/>
</dbReference>
<evidence type="ECO:0000256" key="7">
    <source>
        <dbReference type="RuleBase" id="RU363032"/>
    </source>
</evidence>
<feature type="compositionally biased region" description="Polar residues" evidence="8">
    <location>
        <begin position="1"/>
        <end position="20"/>
    </location>
</feature>
<keyword evidence="11" id="KW-1185">Reference proteome</keyword>
<dbReference type="Proteomes" id="UP000293142">
    <property type="component" value="Unassembled WGS sequence"/>
</dbReference>
<comment type="subcellular location">
    <subcellularLocation>
        <location evidence="1 7">Cell membrane</location>
        <topology evidence="1 7">Multi-pass membrane protein</topology>
    </subcellularLocation>
</comment>
<organism evidence="10 11">
    <name type="scientific">Paenibacillus thalictri</name>
    <dbReference type="NCBI Taxonomy" id="2527873"/>
    <lineage>
        <taxon>Bacteria</taxon>
        <taxon>Bacillati</taxon>
        <taxon>Bacillota</taxon>
        <taxon>Bacilli</taxon>
        <taxon>Bacillales</taxon>
        <taxon>Paenibacillaceae</taxon>
        <taxon>Paenibacillus</taxon>
    </lineage>
</organism>
<dbReference type="CDD" id="cd06261">
    <property type="entry name" value="TM_PBP2"/>
    <property type="match status" value="1"/>
</dbReference>
<evidence type="ECO:0000256" key="4">
    <source>
        <dbReference type="ARBA" id="ARBA00022692"/>
    </source>
</evidence>
<dbReference type="PANTHER" id="PTHR43744">
    <property type="entry name" value="ABC TRANSPORTER PERMEASE PROTEIN MG189-RELATED-RELATED"/>
    <property type="match status" value="1"/>
</dbReference>